<keyword evidence="5 10" id="KW-0479">Metal-binding</keyword>
<keyword evidence="10" id="KW-0560">Oxidoreductase</keyword>
<dbReference type="InterPro" id="IPR027443">
    <property type="entry name" value="IPNS-like_sf"/>
</dbReference>
<evidence type="ECO:0000256" key="8">
    <source>
        <dbReference type="ARBA" id="ARBA00023242"/>
    </source>
</evidence>
<dbReference type="SUPFAM" id="SSF51197">
    <property type="entry name" value="Clavaminate synthase-like"/>
    <property type="match status" value="1"/>
</dbReference>
<evidence type="ECO:0000256" key="6">
    <source>
        <dbReference type="ARBA" id="ARBA00022896"/>
    </source>
</evidence>
<dbReference type="Proteomes" id="UP000504608">
    <property type="component" value="Unplaced"/>
</dbReference>
<dbReference type="AlphaFoldDB" id="A0A6J1JCE3"/>
<feature type="domain" description="Fe2OG dioxygenase" evidence="11">
    <location>
        <begin position="232"/>
        <end position="332"/>
    </location>
</feature>
<accession>A0A6J1JCE3</accession>
<dbReference type="InterPro" id="IPR026992">
    <property type="entry name" value="DIOX_N"/>
</dbReference>
<evidence type="ECO:0000256" key="7">
    <source>
        <dbReference type="ARBA" id="ARBA00023004"/>
    </source>
</evidence>
<evidence type="ECO:0000256" key="9">
    <source>
        <dbReference type="ARBA" id="ARBA00059922"/>
    </source>
</evidence>
<dbReference type="InterPro" id="IPR050295">
    <property type="entry name" value="Plant_2OG-oxidoreductases"/>
</dbReference>
<dbReference type="GO" id="GO:0031418">
    <property type="term" value="F:L-ascorbic acid binding"/>
    <property type="evidence" value="ECO:0007669"/>
    <property type="project" value="UniProtKB-KW"/>
</dbReference>
<evidence type="ECO:0000313" key="12">
    <source>
        <dbReference type="Proteomes" id="UP000504608"/>
    </source>
</evidence>
<protein>
    <submittedName>
        <fullName evidence="13">Protein DMR6-LIKE OXYGENASE 2-like</fullName>
    </submittedName>
</protein>
<reference evidence="13" key="1">
    <citation type="submission" date="2025-08" db="UniProtKB">
        <authorList>
            <consortium name="RefSeq"/>
        </authorList>
    </citation>
    <scope>IDENTIFICATION</scope>
    <source>
        <tissue evidence="13">Young leaves</tissue>
    </source>
</reference>
<keyword evidence="6" id="KW-0847">Vitamin C</keyword>
<dbReference type="InterPro" id="IPR044861">
    <property type="entry name" value="IPNS-like_FE2OG_OXY"/>
</dbReference>
<dbReference type="GO" id="GO:0005634">
    <property type="term" value="C:nucleus"/>
    <property type="evidence" value="ECO:0007669"/>
    <property type="project" value="UniProtKB-SubCell"/>
</dbReference>
<keyword evidence="4" id="KW-0963">Cytoplasm</keyword>
<dbReference type="GO" id="GO:0016491">
    <property type="term" value="F:oxidoreductase activity"/>
    <property type="evidence" value="ECO:0007669"/>
    <property type="project" value="UniProtKB-KW"/>
</dbReference>
<dbReference type="GO" id="GO:0005737">
    <property type="term" value="C:cytoplasm"/>
    <property type="evidence" value="ECO:0007669"/>
    <property type="project" value="UniProtKB-SubCell"/>
</dbReference>
<dbReference type="GO" id="GO:0046872">
    <property type="term" value="F:metal ion binding"/>
    <property type="evidence" value="ECO:0007669"/>
    <property type="project" value="UniProtKB-KW"/>
</dbReference>
<evidence type="ECO:0000259" key="11">
    <source>
        <dbReference type="PROSITE" id="PS51471"/>
    </source>
</evidence>
<keyword evidence="12" id="KW-1185">Reference proteome</keyword>
<dbReference type="Pfam" id="PF03171">
    <property type="entry name" value="2OG-FeII_Oxy"/>
    <property type="match status" value="1"/>
</dbReference>
<dbReference type="KEGG" id="cmax:111483195"/>
<dbReference type="RefSeq" id="XP_022985114.1">
    <property type="nucleotide sequence ID" value="XM_023129346.1"/>
</dbReference>
<proteinExistence type="inferred from homology"/>
<dbReference type="PANTHER" id="PTHR47991">
    <property type="entry name" value="OXOGLUTARATE/IRON-DEPENDENT DIOXYGENASE"/>
    <property type="match status" value="1"/>
</dbReference>
<dbReference type="OrthoDB" id="288590at2759"/>
<evidence type="ECO:0000256" key="10">
    <source>
        <dbReference type="RuleBase" id="RU003682"/>
    </source>
</evidence>
<organism evidence="12 13">
    <name type="scientific">Cucurbita maxima</name>
    <name type="common">Pumpkin</name>
    <name type="synonym">Winter squash</name>
    <dbReference type="NCBI Taxonomy" id="3661"/>
    <lineage>
        <taxon>Eukaryota</taxon>
        <taxon>Viridiplantae</taxon>
        <taxon>Streptophyta</taxon>
        <taxon>Embryophyta</taxon>
        <taxon>Tracheophyta</taxon>
        <taxon>Spermatophyta</taxon>
        <taxon>Magnoliopsida</taxon>
        <taxon>eudicotyledons</taxon>
        <taxon>Gunneridae</taxon>
        <taxon>Pentapetalae</taxon>
        <taxon>rosids</taxon>
        <taxon>fabids</taxon>
        <taxon>Cucurbitales</taxon>
        <taxon>Cucurbitaceae</taxon>
        <taxon>Cucurbiteae</taxon>
        <taxon>Cucurbita</taxon>
    </lineage>
</organism>
<gene>
    <name evidence="13" type="primary">LOC111483195</name>
</gene>
<evidence type="ECO:0000256" key="3">
    <source>
        <dbReference type="ARBA" id="ARBA00008056"/>
    </source>
</evidence>
<evidence type="ECO:0000256" key="5">
    <source>
        <dbReference type="ARBA" id="ARBA00022723"/>
    </source>
</evidence>
<comment type="subcellular location">
    <subcellularLocation>
        <location evidence="2">Cytoplasm</location>
    </subcellularLocation>
    <subcellularLocation>
        <location evidence="1">Nucleus</location>
    </subcellularLocation>
</comment>
<dbReference type="PROSITE" id="PS51471">
    <property type="entry name" value="FE2OG_OXY"/>
    <property type="match status" value="1"/>
</dbReference>
<dbReference type="FunFam" id="2.60.120.330:FF:000015">
    <property type="entry name" value="Protein DMR6-LIKE OXYGENASE 1"/>
    <property type="match status" value="1"/>
</dbReference>
<sequence>MWIRKEGLLTVIYIFDICIKRTGYSIGTLCPMALPSVKAIAETPNLASIPSSYIFTTSDDSDDVAAAADAAPHRVEVSIPTIDFSLLTTGTSHQRSKVVNELGKACHDWGFFMVINHGVGEGLMKEMVEICREFFDLKEEEKREYETKHVLDPIRYGTSFNPKMEEVFFWRDYLKVLVHPKFHSPPKPTRFREILEEYSKRIREMARELVRGISESLGLEAYNLEKAAELESSSTLFAANLYPPCPQPQFARGLPPHSDQCLLTVLLQNHVSGLQILHDHQWLTVNPVPNALLVNTADQLEIMSNGKYKSVLHRAMVNDKATRISIAMAIGPSSQTLVAPLPELLHKHNNPPLFKTIKYKDYMEMLQSNKLERKSCLDRLRLL</sequence>
<dbReference type="InterPro" id="IPR005123">
    <property type="entry name" value="Oxoglu/Fe-dep_dioxygenase_dom"/>
</dbReference>
<keyword evidence="7 10" id="KW-0408">Iron</keyword>
<evidence type="ECO:0000313" key="13">
    <source>
        <dbReference type="RefSeq" id="XP_022985114.1"/>
    </source>
</evidence>
<evidence type="ECO:0000256" key="2">
    <source>
        <dbReference type="ARBA" id="ARBA00004496"/>
    </source>
</evidence>
<dbReference type="Gene3D" id="2.60.120.330">
    <property type="entry name" value="B-lactam Antibiotic, Isopenicillin N Synthase, Chain"/>
    <property type="match status" value="1"/>
</dbReference>
<evidence type="ECO:0000256" key="4">
    <source>
        <dbReference type="ARBA" id="ARBA00022490"/>
    </source>
</evidence>
<name>A0A6J1JCE3_CUCMA</name>
<evidence type="ECO:0000256" key="1">
    <source>
        <dbReference type="ARBA" id="ARBA00004123"/>
    </source>
</evidence>
<comment type="function">
    <text evidence="9">Involved in the regulation of shoot development and salicylic acid (SA) homeostasis.</text>
</comment>
<keyword evidence="8" id="KW-0539">Nucleus</keyword>
<dbReference type="GeneID" id="111483195"/>
<comment type="similarity">
    <text evidence="3 10">Belongs to the iron/ascorbate-dependent oxidoreductase family.</text>
</comment>
<dbReference type="Pfam" id="PF14226">
    <property type="entry name" value="DIOX_N"/>
    <property type="match status" value="1"/>
</dbReference>